<feature type="compositionally biased region" description="Low complexity" evidence="1">
    <location>
        <begin position="92"/>
        <end position="101"/>
    </location>
</feature>
<comment type="caution">
    <text evidence="3">The sequence shown here is derived from an EMBL/GenBank/DDBJ whole genome shotgun (WGS) entry which is preliminary data.</text>
</comment>
<dbReference type="RefSeq" id="WP_240976417.1">
    <property type="nucleotide sequence ID" value="NZ_JAATER010000137.1"/>
</dbReference>
<protein>
    <submittedName>
        <fullName evidence="3">Uncharacterized protein</fullName>
    </submittedName>
</protein>
<feature type="compositionally biased region" description="Low complexity" evidence="1">
    <location>
        <begin position="59"/>
        <end position="72"/>
    </location>
</feature>
<name>A0A9X2LLD5_9ACTN</name>
<keyword evidence="2" id="KW-0472">Membrane</keyword>
<sequence length="369" mass="37609">MSFGQAGPYGPPGDPQQPHQQPGPPSGPPSGPPPGSQPMPPAGQFGPPPDLSPQPQPQGPGAQQQPAQQAVPQPVPQPAPQHPVPPAPPAPWASAPGQASQTPDWDALADTTAARGRRRKWLLVGGGALATVAVAGTVAALVVGSHKGGKSASDLPSAQKLPSSSGSPEPSFSQVAPPPPPNPRDFIASAEKDKAPLSTKTLFPHSKPSLDKRKYDRVDTATTEDCASATQGGLGSVLADNGCRKVMRATYKRDGVAVTVGVAVFDTKAAADKAKEQSTGNIASLPGDGPSFCRATACRLTANAEGRYAYFTVAGYLNGKAVPDDDKDALQAGRDVAGYTFRRIMARANSQAAASVASATPSAAPKKQA</sequence>
<feature type="transmembrane region" description="Helical" evidence="2">
    <location>
        <begin position="121"/>
        <end position="143"/>
    </location>
</feature>
<feature type="region of interest" description="Disordered" evidence="1">
    <location>
        <begin position="147"/>
        <end position="188"/>
    </location>
</feature>
<evidence type="ECO:0000256" key="1">
    <source>
        <dbReference type="SAM" id="MobiDB-lite"/>
    </source>
</evidence>
<reference evidence="3" key="1">
    <citation type="submission" date="2022-06" db="EMBL/GenBank/DDBJ databases">
        <title>WGS of actinobacteria.</title>
        <authorList>
            <person name="Thawai C."/>
        </authorList>
    </citation>
    <scope>NUCLEOTIDE SEQUENCE</scope>
    <source>
        <strain evidence="3">AA8</strain>
    </source>
</reference>
<accession>A0A9X2LLD5</accession>
<gene>
    <name evidence="3" type="ORF">NQU55_26340</name>
</gene>
<dbReference type="Proteomes" id="UP001142374">
    <property type="component" value="Unassembled WGS sequence"/>
</dbReference>
<proteinExistence type="predicted"/>
<evidence type="ECO:0000313" key="4">
    <source>
        <dbReference type="Proteomes" id="UP001142374"/>
    </source>
</evidence>
<keyword evidence="4" id="KW-1185">Reference proteome</keyword>
<dbReference type="AlphaFoldDB" id="A0A9X2LLD5"/>
<keyword evidence="2" id="KW-0812">Transmembrane</keyword>
<dbReference type="EMBL" id="JANIID010000028">
    <property type="protein sequence ID" value="MCQ8773253.1"/>
    <property type="molecule type" value="Genomic_DNA"/>
</dbReference>
<evidence type="ECO:0000256" key="2">
    <source>
        <dbReference type="SAM" id="Phobius"/>
    </source>
</evidence>
<feature type="compositionally biased region" description="Low complexity" evidence="1">
    <location>
        <begin position="162"/>
        <end position="173"/>
    </location>
</feature>
<feature type="region of interest" description="Disordered" evidence="1">
    <location>
        <begin position="1"/>
        <end position="114"/>
    </location>
</feature>
<feature type="compositionally biased region" description="Pro residues" evidence="1">
    <location>
        <begin position="73"/>
        <end position="91"/>
    </location>
</feature>
<feature type="compositionally biased region" description="Pro residues" evidence="1">
    <location>
        <begin position="9"/>
        <end position="58"/>
    </location>
</feature>
<evidence type="ECO:0000313" key="3">
    <source>
        <dbReference type="EMBL" id="MCQ8773253.1"/>
    </source>
</evidence>
<keyword evidence="2" id="KW-1133">Transmembrane helix</keyword>
<organism evidence="3 4">
    <name type="scientific">Streptomyces telluris</name>
    <dbReference type="NCBI Taxonomy" id="2720021"/>
    <lineage>
        <taxon>Bacteria</taxon>
        <taxon>Bacillati</taxon>
        <taxon>Actinomycetota</taxon>
        <taxon>Actinomycetes</taxon>
        <taxon>Kitasatosporales</taxon>
        <taxon>Streptomycetaceae</taxon>
        <taxon>Streptomyces</taxon>
    </lineage>
</organism>